<keyword evidence="3" id="KW-1185">Reference proteome</keyword>
<feature type="region of interest" description="Disordered" evidence="1">
    <location>
        <begin position="1"/>
        <end position="22"/>
    </location>
</feature>
<name>A0A2S9XR83_9BACT</name>
<reference evidence="2 3" key="1">
    <citation type="submission" date="2018-03" db="EMBL/GenBank/DDBJ databases">
        <title>Draft Genome Sequences of the Obligatory Marine Myxobacteria Enhygromyxa salina SWB005.</title>
        <authorList>
            <person name="Poehlein A."/>
            <person name="Moghaddam J.A."/>
            <person name="Harms H."/>
            <person name="Alanjari M."/>
            <person name="Koenig G.M."/>
            <person name="Daniel R."/>
            <person name="Schaeberle T.F."/>
        </authorList>
    </citation>
    <scope>NUCLEOTIDE SEQUENCE [LARGE SCALE GENOMIC DNA]</scope>
    <source>
        <strain evidence="2 3">SWB005</strain>
    </source>
</reference>
<evidence type="ECO:0000256" key="1">
    <source>
        <dbReference type="SAM" id="MobiDB-lite"/>
    </source>
</evidence>
<gene>
    <name evidence="2" type="ORF">ENSA5_39570</name>
</gene>
<accession>A0A2S9XR83</accession>
<sequence length="43" mass="4826">MTSTERSTVLPAADDVVESHRDPLTAVRARRLGRDVHDSLEHE</sequence>
<proteinExistence type="predicted"/>
<dbReference type="AlphaFoldDB" id="A0A2S9XR83"/>
<evidence type="ECO:0000313" key="3">
    <source>
        <dbReference type="Proteomes" id="UP000237968"/>
    </source>
</evidence>
<dbReference type="RefSeq" id="WP_258182934.1">
    <property type="nucleotide sequence ID" value="NZ_PVNK01000171.1"/>
</dbReference>
<dbReference type="EMBL" id="PVNK01000171">
    <property type="protein sequence ID" value="PRP95372.1"/>
    <property type="molecule type" value="Genomic_DNA"/>
</dbReference>
<protein>
    <submittedName>
        <fullName evidence="2">Uncharacterized protein</fullName>
    </submittedName>
</protein>
<evidence type="ECO:0000313" key="2">
    <source>
        <dbReference type="EMBL" id="PRP95372.1"/>
    </source>
</evidence>
<organism evidence="2 3">
    <name type="scientific">Enhygromyxa salina</name>
    <dbReference type="NCBI Taxonomy" id="215803"/>
    <lineage>
        <taxon>Bacteria</taxon>
        <taxon>Pseudomonadati</taxon>
        <taxon>Myxococcota</taxon>
        <taxon>Polyangia</taxon>
        <taxon>Nannocystales</taxon>
        <taxon>Nannocystaceae</taxon>
        <taxon>Enhygromyxa</taxon>
    </lineage>
</organism>
<comment type="caution">
    <text evidence="2">The sequence shown here is derived from an EMBL/GenBank/DDBJ whole genome shotgun (WGS) entry which is preliminary data.</text>
</comment>
<dbReference type="Proteomes" id="UP000237968">
    <property type="component" value="Unassembled WGS sequence"/>
</dbReference>